<feature type="transmembrane region" description="Helical" evidence="5">
    <location>
        <begin position="174"/>
        <end position="197"/>
    </location>
</feature>
<evidence type="ECO:0000256" key="1">
    <source>
        <dbReference type="ARBA" id="ARBA00004141"/>
    </source>
</evidence>
<feature type="transmembrane region" description="Helical" evidence="5">
    <location>
        <begin position="94"/>
        <end position="115"/>
    </location>
</feature>
<sequence>MPPTLSHLLLALAFGITGHLSYLCYTPPSGAPSKPYTTDRFHFIANLHTYRNNLLLKVLMVPAFTLQILLILFPSQGSNLCRNPDLLNPALFTWSFRFILYLLSIAAFGGLRLAAYRHLGTNFTFTLAVPKKLVTTGVYKYVQHPSYTALIGVSSASLFFLARLDGIAACVLPAWMVVAGLSEVGAMVGLGLQIVGLRMRITDEEEMMKGEFGAEWERWHARTKRVLPGLI</sequence>
<gene>
    <name evidence="6" type="ORF">BJ875DRAFT_483084</name>
</gene>
<dbReference type="EMBL" id="MU251428">
    <property type="protein sequence ID" value="KAG9235600.1"/>
    <property type="molecule type" value="Genomic_DNA"/>
</dbReference>
<feature type="transmembrane region" description="Helical" evidence="5">
    <location>
        <begin position="141"/>
        <end position="162"/>
    </location>
</feature>
<dbReference type="Pfam" id="PF04140">
    <property type="entry name" value="ICMT"/>
    <property type="match status" value="1"/>
</dbReference>
<keyword evidence="5 6" id="KW-0808">Transferase</keyword>
<keyword evidence="4 5" id="KW-0472">Membrane</keyword>
<dbReference type="AlphaFoldDB" id="A0A9P7YL70"/>
<accession>A0A9P7YL70</accession>
<name>A0A9P7YL70_9HELO</name>
<comment type="similarity">
    <text evidence="5">Belongs to the class VI-like SAM-binding methyltransferase superfamily. Isoprenylcysteine carboxyl methyltransferase family.</text>
</comment>
<keyword evidence="5" id="KW-0256">Endoplasmic reticulum</keyword>
<dbReference type="GO" id="GO:0005789">
    <property type="term" value="C:endoplasmic reticulum membrane"/>
    <property type="evidence" value="ECO:0007669"/>
    <property type="project" value="UniProtKB-SubCell"/>
</dbReference>
<keyword evidence="7" id="KW-1185">Reference proteome</keyword>
<feature type="transmembrane region" description="Helical" evidence="5">
    <location>
        <begin position="54"/>
        <end position="74"/>
    </location>
</feature>
<keyword evidence="3 5" id="KW-1133">Transmembrane helix</keyword>
<dbReference type="EC" id="2.1.1.100" evidence="5"/>
<feature type="transmembrane region" description="Helical" evidence="5">
    <location>
        <begin position="6"/>
        <end position="25"/>
    </location>
</feature>
<evidence type="ECO:0000313" key="7">
    <source>
        <dbReference type="Proteomes" id="UP000824998"/>
    </source>
</evidence>
<comment type="catalytic activity">
    <reaction evidence="5">
        <text>[protein]-C-terminal S-[(2E,6E)-farnesyl]-L-cysteine + S-adenosyl-L-methionine = [protein]-C-terminal S-[(2E,6E)-farnesyl]-L-cysteine methyl ester + S-adenosyl-L-homocysteine</text>
        <dbReference type="Rhea" id="RHEA:21672"/>
        <dbReference type="Rhea" id="RHEA-COMP:12125"/>
        <dbReference type="Rhea" id="RHEA-COMP:12126"/>
        <dbReference type="ChEBI" id="CHEBI:57856"/>
        <dbReference type="ChEBI" id="CHEBI:59789"/>
        <dbReference type="ChEBI" id="CHEBI:90510"/>
        <dbReference type="ChEBI" id="CHEBI:90511"/>
        <dbReference type="EC" id="2.1.1.100"/>
    </reaction>
</comment>
<organism evidence="6 7">
    <name type="scientific">Amylocarpus encephaloides</name>
    <dbReference type="NCBI Taxonomy" id="45428"/>
    <lineage>
        <taxon>Eukaryota</taxon>
        <taxon>Fungi</taxon>
        <taxon>Dikarya</taxon>
        <taxon>Ascomycota</taxon>
        <taxon>Pezizomycotina</taxon>
        <taxon>Leotiomycetes</taxon>
        <taxon>Helotiales</taxon>
        <taxon>Helotiales incertae sedis</taxon>
        <taxon>Amylocarpus</taxon>
    </lineage>
</organism>
<comment type="caution">
    <text evidence="6">The sequence shown here is derived from an EMBL/GenBank/DDBJ whole genome shotgun (WGS) entry which is preliminary data.</text>
</comment>
<dbReference type="OrthoDB" id="422086at2759"/>
<dbReference type="PANTHER" id="PTHR12714">
    <property type="entry name" value="PROTEIN-S ISOPRENYLCYSTEINE O-METHYLTRANSFERASE"/>
    <property type="match status" value="1"/>
</dbReference>
<proteinExistence type="inferred from homology"/>
<evidence type="ECO:0000256" key="3">
    <source>
        <dbReference type="ARBA" id="ARBA00022989"/>
    </source>
</evidence>
<keyword evidence="2 5" id="KW-0812">Transmembrane</keyword>
<dbReference type="InterPro" id="IPR007269">
    <property type="entry name" value="ICMT_MeTrfase"/>
</dbReference>
<evidence type="ECO:0000256" key="2">
    <source>
        <dbReference type="ARBA" id="ARBA00022692"/>
    </source>
</evidence>
<dbReference type="GO" id="GO:0004671">
    <property type="term" value="F:protein C-terminal S-isoprenylcysteine carboxyl O-methyltransferase activity"/>
    <property type="evidence" value="ECO:0007669"/>
    <property type="project" value="UniProtKB-EC"/>
</dbReference>
<evidence type="ECO:0000256" key="5">
    <source>
        <dbReference type="RuleBase" id="RU362022"/>
    </source>
</evidence>
<comment type="subcellular location">
    <subcellularLocation>
        <location evidence="5">Endoplasmic reticulum membrane</location>
        <topology evidence="5">Multi-pass membrane protein</topology>
    </subcellularLocation>
    <subcellularLocation>
        <location evidence="1">Membrane</location>
        <topology evidence="1">Multi-pass membrane protein</topology>
    </subcellularLocation>
</comment>
<keyword evidence="5" id="KW-0949">S-adenosyl-L-methionine</keyword>
<dbReference type="GO" id="GO:0032259">
    <property type="term" value="P:methylation"/>
    <property type="evidence" value="ECO:0007669"/>
    <property type="project" value="UniProtKB-KW"/>
</dbReference>
<evidence type="ECO:0000256" key="4">
    <source>
        <dbReference type="ARBA" id="ARBA00023136"/>
    </source>
</evidence>
<dbReference type="PANTHER" id="PTHR12714:SF9">
    <property type="entry name" value="PROTEIN-S-ISOPRENYLCYSTEINE O-METHYLTRANSFERASE"/>
    <property type="match status" value="1"/>
</dbReference>
<evidence type="ECO:0000313" key="6">
    <source>
        <dbReference type="EMBL" id="KAG9235600.1"/>
    </source>
</evidence>
<keyword evidence="5 6" id="KW-0489">Methyltransferase</keyword>
<reference evidence="6" key="1">
    <citation type="journal article" date="2021" name="IMA Fungus">
        <title>Genomic characterization of three marine fungi, including Emericellopsis atlantica sp. nov. with signatures of a generalist lifestyle and marine biomass degradation.</title>
        <authorList>
            <person name="Hagestad O.C."/>
            <person name="Hou L."/>
            <person name="Andersen J.H."/>
            <person name="Hansen E.H."/>
            <person name="Altermark B."/>
            <person name="Li C."/>
            <person name="Kuhnert E."/>
            <person name="Cox R.J."/>
            <person name="Crous P.W."/>
            <person name="Spatafora J.W."/>
            <person name="Lail K."/>
            <person name="Amirebrahimi M."/>
            <person name="Lipzen A."/>
            <person name="Pangilinan J."/>
            <person name="Andreopoulos W."/>
            <person name="Hayes R.D."/>
            <person name="Ng V."/>
            <person name="Grigoriev I.V."/>
            <person name="Jackson S.A."/>
            <person name="Sutton T.D.S."/>
            <person name="Dobson A.D.W."/>
            <person name="Rama T."/>
        </authorList>
    </citation>
    <scope>NUCLEOTIDE SEQUENCE</scope>
    <source>
        <strain evidence="6">TRa018bII</strain>
    </source>
</reference>
<dbReference type="Gene3D" id="1.20.120.1630">
    <property type="match status" value="1"/>
</dbReference>
<dbReference type="Proteomes" id="UP000824998">
    <property type="component" value="Unassembled WGS sequence"/>
</dbReference>
<protein>
    <recommendedName>
        <fullName evidence="5">Protein-S-isoprenylcysteine O-methyltransferase</fullName>
        <ecNumber evidence="5">2.1.1.100</ecNumber>
    </recommendedName>
</protein>